<protein>
    <submittedName>
        <fullName evidence="1">Uncharacterized protein</fullName>
    </submittedName>
</protein>
<name>A0A1H0H353_9FIRM</name>
<reference evidence="1 2" key="1">
    <citation type="submission" date="2016-10" db="EMBL/GenBank/DDBJ databases">
        <authorList>
            <person name="de Groot N.N."/>
        </authorList>
    </citation>
    <scope>NUCLEOTIDE SEQUENCE [LARGE SCALE GENOMIC DNA]</scope>
    <source>
        <strain evidence="1 2">CGMCC 1.5012</strain>
    </source>
</reference>
<gene>
    <name evidence="1" type="ORF">SAMN05192585_1607</name>
</gene>
<dbReference type="Proteomes" id="UP000199182">
    <property type="component" value="Unassembled WGS sequence"/>
</dbReference>
<dbReference type="Pfam" id="PF19553">
    <property type="entry name" value="DUF6076"/>
    <property type="match status" value="1"/>
</dbReference>
<dbReference type="EMBL" id="FNID01000060">
    <property type="protein sequence ID" value="SDO13545.1"/>
    <property type="molecule type" value="Genomic_DNA"/>
</dbReference>
<organism evidence="1 2">
    <name type="scientific">Acetanaerobacterium elongatum</name>
    <dbReference type="NCBI Taxonomy" id="258515"/>
    <lineage>
        <taxon>Bacteria</taxon>
        <taxon>Bacillati</taxon>
        <taxon>Bacillota</taxon>
        <taxon>Clostridia</taxon>
        <taxon>Eubacteriales</taxon>
        <taxon>Oscillospiraceae</taxon>
        <taxon>Acetanaerobacterium</taxon>
    </lineage>
</organism>
<dbReference type="OrthoDB" id="1816313at2"/>
<keyword evidence="2" id="KW-1185">Reference proteome</keyword>
<evidence type="ECO:0000313" key="1">
    <source>
        <dbReference type="EMBL" id="SDO13545.1"/>
    </source>
</evidence>
<dbReference type="RefSeq" id="WP_092643706.1">
    <property type="nucleotide sequence ID" value="NZ_FNID01000060.1"/>
</dbReference>
<dbReference type="InterPro" id="IPR045722">
    <property type="entry name" value="DUF6076"/>
</dbReference>
<proteinExistence type="predicted"/>
<dbReference type="AlphaFoldDB" id="A0A1H0H353"/>
<sequence length="404" mass="46211">MAQSTNREEQLEGFESYWSRRADTSYVKFATSYNTATVDIENKSLFLSVNGGDGFFEPGEPLLGKTLACSVGDGLAEFADAPFEQAVQAALAEIAAASLSNGSQAYTETVLRAVSNVAALSHYTRAFPPCFTEVCMQAAKDYFDYLLLLQEEYKKLIAACFAETPYDNEIREFTAASRFYFYCMMENTGLFHSLTYHYTCRRVTKCIGEKKGAFTTDVTESLPADRYKKYLETVEDTQNTGRTQPNNFEKAFDLPVTFTELNIALPALLEQEYELARLDEVLVLEFEQMLRLNLRMKRCKNCGHYFVLKGNYPTDYCDKIPQGENKPCQMIAATDKYSQKLNDCPPLAIYNREYKRLHGKMKAGRISHDQFNIWKELAKVMRDRCTQGKINLEEFQSWLNGYRF</sequence>
<accession>A0A1H0H353</accession>
<evidence type="ECO:0000313" key="2">
    <source>
        <dbReference type="Proteomes" id="UP000199182"/>
    </source>
</evidence>